<keyword evidence="4 5" id="KW-0378">Hydrolase</keyword>
<dbReference type="AlphaFoldDB" id="M3A6W1"/>
<feature type="domain" description="PIN" evidence="6">
    <location>
        <begin position="7"/>
        <end position="125"/>
    </location>
</feature>
<gene>
    <name evidence="5" type="primary">vapC</name>
    <name evidence="7" type="ORF">H261_19511</name>
</gene>
<evidence type="ECO:0000259" key="6">
    <source>
        <dbReference type="Pfam" id="PF01850"/>
    </source>
</evidence>
<keyword evidence="1 5" id="KW-1277">Toxin-antitoxin system</keyword>
<organism evidence="7 8">
    <name type="scientific">Paramagnetospirillum caucaseum</name>
    <dbReference type="NCBI Taxonomy" id="1244869"/>
    <lineage>
        <taxon>Bacteria</taxon>
        <taxon>Pseudomonadati</taxon>
        <taxon>Pseudomonadota</taxon>
        <taxon>Alphaproteobacteria</taxon>
        <taxon>Rhodospirillales</taxon>
        <taxon>Magnetospirillaceae</taxon>
        <taxon>Paramagnetospirillum</taxon>
    </lineage>
</organism>
<dbReference type="InterPro" id="IPR022907">
    <property type="entry name" value="VapC_family"/>
</dbReference>
<dbReference type="SUPFAM" id="SSF88723">
    <property type="entry name" value="PIN domain-like"/>
    <property type="match status" value="1"/>
</dbReference>
<dbReference type="HAMAP" id="MF_00265">
    <property type="entry name" value="VapC_Nob1"/>
    <property type="match status" value="1"/>
</dbReference>
<name>M3A6W1_9PROT</name>
<keyword evidence="2 5" id="KW-0540">Nuclease</keyword>
<dbReference type="eggNOG" id="COG3742">
    <property type="taxonomic scope" value="Bacteria"/>
</dbReference>
<dbReference type="RefSeq" id="WP_008620907.1">
    <property type="nucleotide sequence ID" value="NZ_AONQ01000075.1"/>
</dbReference>
<dbReference type="EC" id="3.1.-.-" evidence="5"/>
<comment type="cofactor">
    <cofactor evidence="5">
        <name>Mg(2+)</name>
        <dbReference type="ChEBI" id="CHEBI:18420"/>
    </cofactor>
</comment>
<comment type="similarity">
    <text evidence="5">Belongs to the PINc/VapC protein family.</text>
</comment>
<dbReference type="InterPro" id="IPR002716">
    <property type="entry name" value="PIN_dom"/>
</dbReference>
<dbReference type="STRING" id="1244869.H261_19511"/>
<evidence type="ECO:0000256" key="2">
    <source>
        <dbReference type="ARBA" id="ARBA00022722"/>
    </source>
</evidence>
<proteinExistence type="inferred from homology"/>
<keyword evidence="3 5" id="KW-0479">Metal-binding</keyword>
<evidence type="ECO:0000256" key="4">
    <source>
        <dbReference type="ARBA" id="ARBA00022801"/>
    </source>
</evidence>
<sequence length="132" mass="13832">MSDSATVVVDTSALMAILFGEEAGLHCITVLAEARQVLLSSATQAEALIVAARRGRRAEMEKLIARLGADIIPLADGAAVADAYDRWGKGIHPAALNLGDCFAYALAKNRGCALLFVGEDFSRTDIASAAVR</sequence>
<dbReference type="Proteomes" id="UP000011744">
    <property type="component" value="Unassembled WGS sequence"/>
</dbReference>
<evidence type="ECO:0000256" key="5">
    <source>
        <dbReference type="HAMAP-Rule" id="MF_00265"/>
    </source>
</evidence>
<keyword evidence="5" id="KW-0460">Magnesium</keyword>
<dbReference type="CDD" id="cd09871">
    <property type="entry name" value="PIN_MtVapC28-VapC30-like"/>
    <property type="match status" value="1"/>
</dbReference>
<dbReference type="PATRIC" id="fig|1244869.3.peg.3886"/>
<reference evidence="7 8" key="1">
    <citation type="journal article" date="2014" name="Genome Announc.">
        <title>Draft Genome Sequence of Magnetospirillum sp. Strain SO-1, a Freshwater Magnetotactic Bacterium Isolated from the Ol'khovka River, Russia.</title>
        <authorList>
            <person name="Grouzdev D.S."/>
            <person name="Dziuba M.V."/>
            <person name="Sukhacheva M.S."/>
            <person name="Mardanov A.V."/>
            <person name="Beletskiy A.V."/>
            <person name="Kuznetsov B.B."/>
            <person name="Skryabin K.G."/>
        </authorList>
    </citation>
    <scope>NUCLEOTIDE SEQUENCE [LARGE SCALE GENOMIC DNA]</scope>
    <source>
        <strain evidence="7 8">SO-1</strain>
    </source>
</reference>
<feature type="binding site" evidence="5">
    <location>
        <position position="10"/>
    </location>
    <ligand>
        <name>Mg(2+)</name>
        <dbReference type="ChEBI" id="CHEBI:18420"/>
    </ligand>
</feature>
<evidence type="ECO:0000256" key="1">
    <source>
        <dbReference type="ARBA" id="ARBA00022649"/>
    </source>
</evidence>
<evidence type="ECO:0000256" key="3">
    <source>
        <dbReference type="ARBA" id="ARBA00022723"/>
    </source>
</evidence>
<dbReference type="GO" id="GO:0004540">
    <property type="term" value="F:RNA nuclease activity"/>
    <property type="evidence" value="ECO:0007669"/>
    <property type="project" value="InterPro"/>
</dbReference>
<evidence type="ECO:0000313" key="7">
    <source>
        <dbReference type="EMBL" id="EME68219.1"/>
    </source>
</evidence>
<protein>
    <recommendedName>
        <fullName evidence="5">Ribonuclease VapC</fullName>
        <shortName evidence="5">RNase VapC</shortName>
        <ecNumber evidence="5">3.1.-.-</ecNumber>
    </recommendedName>
    <alternativeName>
        <fullName evidence="5">Toxin VapC</fullName>
    </alternativeName>
</protein>
<dbReference type="Gene3D" id="3.40.50.1010">
    <property type="entry name" value="5'-nuclease"/>
    <property type="match status" value="1"/>
</dbReference>
<keyword evidence="8" id="KW-1185">Reference proteome</keyword>
<dbReference type="EMBL" id="AONQ01000075">
    <property type="protein sequence ID" value="EME68219.1"/>
    <property type="molecule type" value="Genomic_DNA"/>
</dbReference>
<keyword evidence="5" id="KW-0800">Toxin</keyword>
<dbReference type="GO" id="GO:0016787">
    <property type="term" value="F:hydrolase activity"/>
    <property type="evidence" value="ECO:0007669"/>
    <property type="project" value="UniProtKB-KW"/>
</dbReference>
<comment type="function">
    <text evidence="5">Toxic component of a toxin-antitoxin (TA) system. An RNase.</text>
</comment>
<accession>M3A6W1</accession>
<dbReference type="InterPro" id="IPR029060">
    <property type="entry name" value="PIN-like_dom_sf"/>
</dbReference>
<comment type="caution">
    <text evidence="7">The sequence shown here is derived from an EMBL/GenBank/DDBJ whole genome shotgun (WGS) entry which is preliminary data.</text>
</comment>
<evidence type="ECO:0000313" key="8">
    <source>
        <dbReference type="Proteomes" id="UP000011744"/>
    </source>
</evidence>
<feature type="binding site" evidence="5">
    <location>
        <position position="100"/>
    </location>
    <ligand>
        <name>Mg(2+)</name>
        <dbReference type="ChEBI" id="CHEBI:18420"/>
    </ligand>
</feature>
<dbReference type="Pfam" id="PF01850">
    <property type="entry name" value="PIN"/>
    <property type="match status" value="1"/>
</dbReference>
<dbReference type="GO" id="GO:0090729">
    <property type="term" value="F:toxin activity"/>
    <property type="evidence" value="ECO:0007669"/>
    <property type="project" value="UniProtKB-KW"/>
</dbReference>
<dbReference type="GO" id="GO:0000287">
    <property type="term" value="F:magnesium ion binding"/>
    <property type="evidence" value="ECO:0007669"/>
    <property type="project" value="UniProtKB-UniRule"/>
</dbReference>